<dbReference type="EMBL" id="JN110319">
    <property type="protein sequence ID" value="AEV59484.1"/>
    <property type="molecule type" value="Genomic_DNA"/>
</dbReference>
<evidence type="ECO:0000256" key="2">
    <source>
        <dbReference type="ARBA" id="ARBA00022525"/>
    </source>
</evidence>
<feature type="signal peptide" evidence="5">
    <location>
        <begin position="1"/>
        <end position="28"/>
    </location>
</feature>
<dbReference type="GO" id="GO:0000272">
    <property type="term" value="P:polysaccharide catabolic process"/>
    <property type="evidence" value="ECO:0007669"/>
    <property type="project" value="InterPro"/>
</dbReference>
<dbReference type="GO" id="GO:0030246">
    <property type="term" value="F:carbohydrate binding"/>
    <property type="evidence" value="ECO:0007669"/>
    <property type="project" value="InterPro"/>
</dbReference>
<organism evidence="7">
    <name type="scientific">Ruminococcus flavefaciens</name>
    <dbReference type="NCBI Taxonomy" id="1265"/>
    <lineage>
        <taxon>Bacteria</taxon>
        <taxon>Bacillati</taxon>
        <taxon>Bacillota</taxon>
        <taxon>Clostridia</taxon>
        <taxon>Eubacteriales</taxon>
        <taxon>Oscillospiraceae</taxon>
        <taxon>Ruminococcus</taxon>
    </lineage>
</organism>
<feature type="region of interest" description="Disordered" evidence="4">
    <location>
        <begin position="246"/>
        <end position="277"/>
    </location>
</feature>
<feature type="domain" description="Dockerin" evidence="6">
    <location>
        <begin position="213"/>
        <end position="296"/>
    </location>
</feature>
<dbReference type="InterPro" id="IPR008965">
    <property type="entry name" value="CBM2/CBM3_carb-bd_dom_sf"/>
</dbReference>
<evidence type="ECO:0000256" key="4">
    <source>
        <dbReference type="SAM" id="MobiDB-lite"/>
    </source>
</evidence>
<evidence type="ECO:0000256" key="5">
    <source>
        <dbReference type="SAM" id="SignalP"/>
    </source>
</evidence>
<evidence type="ECO:0000256" key="1">
    <source>
        <dbReference type="ARBA" id="ARBA00004613"/>
    </source>
</evidence>
<evidence type="ECO:0000313" key="7">
    <source>
        <dbReference type="EMBL" id="AEV59484.1"/>
    </source>
</evidence>
<dbReference type="SUPFAM" id="SSF63446">
    <property type="entry name" value="Type I dockerin domain"/>
    <property type="match status" value="1"/>
</dbReference>
<keyword evidence="5" id="KW-0732">Signal</keyword>
<reference evidence="7" key="1">
    <citation type="journal article" date="2011" name="PLoS ONE">
        <title>Cellulosomics, a Gene-Centric Approach to Investigating the Intraspecific Diversity and Adaptation of Ruminococcus flavefaciens within the Rumen.</title>
        <authorList>
            <person name="Brulc J.M."/>
            <person name="Yeoman C.J."/>
            <person name="Wilson M.K."/>
            <person name="Berg Miller M.E."/>
            <person name="Jeraldo P."/>
            <person name="Jindou S."/>
            <person name="Goldenfeld N."/>
            <person name="Flint H.J."/>
            <person name="Lamed R."/>
            <person name="Borovok I."/>
            <person name="Vodovnik M."/>
            <person name="Nelson K.E."/>
            <person name="Bayer E.A."/>
            <person name="White B.A."/>
        </authorList>
    </citation>
    <scope>NUCLEOTIDE SEQUENCE</scope>
    <source>
        <strain evidence="7">AFE80F667</strain>
    </source>
</reference>
<keyword evidence="2" id="KW-0964">Secreted</keyword>
<dbReference type="Gene3D" id="1.10.1330.10">
    <property type="entry name" value="Dockerin domain"/>
    <property type="match status" value="1"/>
</dbReference>
<dbReference type="CDD" id="cd08548">
    <property type="entry name" value="Type_I_cohesin_like"/>
    <property type="match status" value="1"/>
</dbReference>
<dbReference type="GO" id="GO:0005576">
    <property type="term" value="C:extracellular region"/>
    <property type="evidence" value="ECO:0007669"/>
    <property type="project" value="UniProtKB-SubCell"/>
</dbReference>
<dbReference type="PROSITE" id="PS51766">
    <property type="entry name" value="DOCKERIN"/>
    <property type="match status" value="1"/>
</dbReference>
<dbReference type="InterPro" id="IPR036439">
    <property type="entry name" value="Dockerin_dom_sf"/>
</dbReference>
<comment type="subcellular location">
    <subcellularLocation>
        <location evidence="1">Secreted</location>
    </subcellularLocation>
</comment>
<dbReference type="AlphaFoldDB" id="G9FFW9"/>
<gene>
    <name evidence="7" type="primary">scaC</name>
</gene>
<protein>
    <submittedName>
        <fullName evidence="7">Scaffoldin C</fullName>
    </submittedName>
</protein>
<dbReference type="SUPFAM" id="SSF49384">
    <property type="entry name" value="Carbohydrate-binding domain"/>
    <property type="match status" value="1"/>
</dbReference>
<keyword evidence="3" id="KW-0677">Repeat</keyword>
<sequence>MKTKKVVVGAIAATMLSLSVCSLAPVFAAGETVQISVGKANVKAGEAFSVDVSLADIPSSGIQALDFAVTYDSSLITIDSVDAGALITGISQSGDASASLSKPFESYINSKEGYVSLIWTTAADDASYWIKGDGVFCTISGKAASGAKDGSVADLKIVPINRETYSGSGTSNSGIGCGYEKDGKPVQYSVTKNDGSVTIGTVATTTTTKQTPVVTMRGDANCDDPVDMADAVLIMQSISNPNKYGLKGSDSHHITSQGQANGDVVSDNGGKGGNGITSADASQIQKYLLGSISELK</sequence>
<feature type="chain" id="PRO_5003522079" evidence="5">
    <location>
        <begin position="29"/>
        <end position="296"/>
    </location>
</feature>
<dbReference type="InterPro" id="IPR002102">
    <property type="entry name" value="Cohesin_dom"/>
</dbReference>
<dbReference type="Pfam" id="PF00963">
    <property type="entry name" value="Cohesin"/>
    <property type="match status" value="1"/>
</dbReference>
<dbReference type="InterPro" id="IPR016134">
    <property type="entry name" value="Dockerin_dom"/>
</dbReference>
<dbReference type="Gene3D" id="2.60.40.680">
    <property type="match status" value="1"/>
</dbReference>
<evidence type="ECO:0000256" key="3">
    <source>
        <dbReference type="ARBA" id="ARBA00022737"/>
    </source>
</evidence>
<name>G9FFW9_RUMFL</name>
<accession>G9FFW9</accession>
<proteinExistence type="predicted"/>
<evidence type="ECO:0000259" key="6">
    <source>
        <dbReference type="PROSITE" id="PS51766"/>
    </source>
</evidence>